<dbReference type="AlphaFoldDB" id="A0A2N0NCB8"/>
<keyword evidence="1" id="KW-0233">DNA recombination</keyword>
<proteinExistence type="inferred from homology"/>
<dbReference type="EC" id="5.6.2.3" evidence="1"/>
<keyword evidence="1" id="KW-0234">DNA repair</keyword>
<evidence type="ECO:0000259" key="2">
    <source>
        <dbReference type="Pfam" id="PF05970"/>
    </source>
</evidence>
<reference evidence="3 4" key="1">
    <citation type="submission" date="2016-04" db="EMBL/GenBank/DDBJ databases">
        <title>Genome analyses suggest a sexual origin of heterokaryosis in a supposedly ancient asexual fungus.</title>
        <authorList>
            <person name="Ropars J."/>
            <person name="Sedzielewska K."/>
            <person name="Noel J."/>
            <person name="Charron P."/>
            <person name="Farinelli L."/>
            <person name="Marton T."/>
            <person name="Kruger M."/>
            <person name="Pelin A."/>
            <person name="Brachmann A."/>
            <person name="Corradi N."/>
        </authorList>
    </citation>
    <scope>NUCLEOTIDE SEQUENCE [LARGE SCALE GENOMIC DNA]</scope>
    <source>
        <strain evidence="3 4">A5</strain>
    </source>
</reference>
<accession>A0A2N0NCB8</accession>
<dbReference type="GO" id="GO:0016887">
    <property type="term" value="F:ATP hydrolysis activity"/>
    <property type="evidence" value="ECO:0007669"/>
    <property type="project" value="RHEA"/>
</dbReference>
<dbReference type="VEuPathDB" id="FungiDB:RhiirA1_403097"/>
<dbReference type="VEuPathDB" id="FungiDB:RhiirFUN_019562"/>
<evidence type="ECO:0000313" key="4">
    <source>
        <dbReference type="Proteomes" id="UP000232722"/>
    </source>
</evidence>
<dbReference type="Proteomes" id="UP000232722">
    <property type="component" value="Unassembled WGS sequence"/>
</dbReference>
<comment type="similarity">
    <text evidence="1">Belongs to the helicase family.</text>
</comment>
<keyword evidence="1" id="KW-0378">Hydrolase</keyword>
<keyword evidence="1" id="KW-0067">ATP-binding</keyword>
<keyword evidence="1" id="KW-0227">DNA damage</keyword>
<sequence>MVGRRMFALIDMRLRQAFPEYNNEPFGGRSVIMLGDFGQLPPVRDLPMYASTKRDELSDSGFAAYKQFKEAYKLNVVQRQLGNSKKQQDFRNILLRMRNGESTIDDWRTL</sequence>
<comment type="catalytic activity">
    <reaction evidence="1">
        <text>ATP + H2O = ADP + phosphate + H(+)</text>
        <dbReference type="Rhea" id="RHEA:13065"/>
        <dbReference type="ChEBI" id="CHEBI:15377"/>
        <dbReference type="ChEBI" id="CHEBI:15378"/>
        <dbReference type="ChEBI" id="CHEBI:30616"/>
        <dbReference type="ChEBI" id="CHEBI:43474"/>
        <dbReference type="ChEBI" id="CHEBI:456216"/>
        <dbReference type="EC" id="5.6.2.3"/>
    </reaction>
</comment>
<protein>
    <recommendedName>
        <fullName evidence="1">ATP-dependent DNA helicase</fullName>
        <ecNumber evidence="1">5.6.2.3</ecNumber>
    </recommendedName>
</protein>
<dbReference type="GO" id="GO:0043139">
    <property type="term" value="F:5'-3' DNA helicase activity"/>
    <property type="evidence" value="ECO:0007669"/>
    <property type="project" value="UniProtKB-EC"/>
</dbReference>
<dbReference type="GO" id="GO:0006310">
    <property type="term" value="P:DNA recombination"/>
    <property type="evidence" value="ECO:0007669"/>
    <property type="project" value="UniProtKB-KW"/>
</dbReference>
<feature type="domain" description="DNA helicase Pif1-like DEAD-box helicase" evidence="2">
    <location>
        <begin position="1"/>
        <end position="103"/>
    </location>
</feature>
<keyword evidence="1" id="KW-0347">Helicase</keyword>
<comment type="caution">
    <text evidence="3">The sequence shown here is derived from an EMBL/GenBank/DDBJ whole genome shotgun (WGS) entry which is preliminary data.</text>
</comment>
<feature type="non-terminal residue" evidence="3">
    <location>
        <position position="110"/>
    </location>
</feature>
<dbReference type="Pfam" id="PF05970">
    <property type="entry name" value="PIF1"/>
    <property type="match status" value="1"/>
</dbReference>
<dbReference type="InterPro" id="IPR010285">
    <property type="entry name" value="DNA_helicase_pif1-like_DEAD"/>
</dbReference>
<comment type="cofactor">
    <cofactor evidence="1">
        <name>Mg(2+)</name>
        <dbReference type="ChEBI" id="CHEBI:18420"/>
    </cofactor>
</comment>
<dbReference type="GO" id="GO:0000723">
    <property type="term" value="P:telomere maintenance"/>
    <property type="evidence" value="ECO:0007669"/>
    <property type="project" value="InterPro"/>
</dbReference>
<reference evidence="3 4" key="2">
    <citation type="submission" date="2017-09" db="EMBL/GenBank/DDBJ databases">
        <title>Extensive intraspecific genome diversity in a model arbuscular mycorrhizal fungus.</title>
        <authorList>
            <person name="Chen E.C."/>
            <person name="Morin E."/>
            <person name="Beaudet D."/>
            <person name="Noel J."/>
            <person name="Ndikumana S."/>
            <person name="Charron P."/>
            <person name="St-Onge C."/>
            <person name="Giorgi J."/>
            <person name="Grigoriev I.V."/>
            <person name="Roux C."/>
            <person name="Martin F.M."/>
            <person name="Corradi N."/>
        </authorList>
    </citation>
    <scope>NUCLEOTIDE SEQUENCE [LARGE SCALE GENOMIC DNA]</scope>
    <source>
        <strain evidence="3 4">A5</strain>
    </source>
</reference>
<evidence type="ECO:0000313" key="3">
    <source>
        <dbReference type="EMBL" id="PKB92211.1"/>
    </source>
</evidence>
<gene>
    <name evidence="3" type="ORF">RhiirA5_387844</name>
</gene>
<name>A0A2N0NCB8_9GLOM</name>
<dbReference type="EMBL" id="LLXJ01011895">
    <property type="protein sequence ID" value="PKB92211.1"/>
    <property type="molecule type" value="Genomic_DNA"/>
</dbReference>
<keyword evidence="1" id="KW-0547">Nucleotide-binding</keyword>
<dbReference type="GO" id="GO:0005524">
    <property type="term" value="F:ATP binding"/>
    <property type="evidence" value="ECO:0007669"/>
    <property type="project" value="UniProtKB-KW"/>
</dbReference>
<dbReference type="GO" id="GO:0006281">
    <property type="term" value="P:DNA repair"/>
    <property type="evidence" value="ECO:0007669"/>
    <property type="project" value="UniProtKB-KW"/>
</dbReference>
<organism evidence="3 4">
    <name type="scientific">Rhizophagus irregularis</name>
    <dbReference type="NCBI Taxonomy" id="588596"/>
    <lineage>
        <taxon>Eukaryota</taxon>
        <taxon>Fungi</taxon>
        <taxon>Fungi incertae sedis</taxon>
        <taxon>Mucoromycota</taxon>
        <taxon>Glomeromycotina</taxon>
        <taxon>Glomeromycetes</taxon>
        <taxon>Glomerales</taxon>
        <taxon>Glomeraceae</taxon>
        <taxon>Rhizophagus</taxon>
    </lineage>
</organism>
<evidence type="ECO:0000256" key="1">
    <source>
        <dbReference type="RuleBase" id="RU363044"/>
    </source>
</evidence>